<reference evidence="2" key="2">
    <citation type="submission" date="2023-09" db="EMBL/GenBank/DDBJ databases">
        <title>Ecological and genomic based identification of the Bifidobacterium adolescentis prototype of the healthy human gut microbiota.</title>
        <authorList>
            <person name="Lugli G.A."/>
            <person name="Argentini C."/>
            <person name="Tarracchini C."/>
            <person name="Fontana F."/>
            <person name="Alessandri G."/>
            <person name="Mancabelli L."/>
            <person name="Milani C."/>
            <person name="Turroni F."/>
            <person name="Ventura M."/>
        </authorList>
    </citation>
    <scope>NUCLEOTIDE SEQUENCE</scope>
    <source>
        <strain evidence="2">703B</strain>
    </source>
</reference>
<protein>
    <submittedName>
        <fullName evidence="2">Uncharacterized protein</fullName>
    </submittedName>
</protein>
<reference evidence="2" key="1">
    <citation type="journal article" date="2016" name="Sci. Rep.">
        <title>Evaluation of genetic diversity among strains of the human gut commensal Bifidobacterium adolescentis.</title>
        <authorList>
            <person name="Duranti S."/>
            <person name="Milani C."/>
            <person name="Lugli G.A."/>
            <person name="Mancabelli L."/>
            <person name="Turroni F."/>
            <person name="Ferrario C."/>
            <person name="Mangifesta M."/>
            <person name="Viappiani A."/>
            <person name="Sanchez B."/>
            <person name="Margolles A."/>
            <person name="van Sinderen D."/>
            <person name="Ventura M."/>
        </authorList>
    </citation>
    <scope>NUCLEOTIDE SEQUENCE</scope>
    <source>
        <strain evidence="2">703B</strain>
    </source>
</reference>
<evidence type="ECO:0000313" key="3">
    <source>
        <dbReference type="Proteomes" id="UP000193179"/>
    </source>
</evidence>
<evidence type="ECO:0000313" key="2">
    <source>
        <dbReference type="EMBL" id="WNE86467.1"/>
    </source>
</evidence>
<name>A0AAF1A530_BIFAD</name>
<evidence type="ECO:0000256" key="1">
    <source>
        <dbReference type="SAM" id="MobiDB-lite"/>
    </source>
</evidence>
<sequence>MLLGFLLGFLCGLGFGGFVSLVLGGLLVDARLHQLRRLVHGSEPRFLRCQILAGLLSDNAQPSRTIGHVADIVIGCDRLLRPEGIGKIRKQRCIVQLLLTGFGKFFSGFILRFRLALRSFDAADRALAGGQLATALTVAPYHPSTHRRNHNQNHNQCRDHRDRFLRNPTSMRLIRRKILSHLRQIDRPAILVEITLRSGQNRNRNRLHVLQRSGIGCRQRRSAIGAEIAAVVRSAAMRAKIVSRHRFPLLRTLSSLSQDGHDEARSSHQSLRVGMYGRMAAATPLTGMV</sequence>
<feature type="region of interest" description="Disordered" evidence="1">
    <location>
        <begin position="143"/>
        <end position="162"/>
    </location>
</feature>
<organism evidence="2 3">
    <name type="scientific">Bifidobacterium adolescentis</name>
    <dbReference type="NCBI Taxonomy" id="1680"/>
    <lineage>
        <taxon>Bacteria</taxon>
        <taxon>Bacillati</taxon>
        <taxon>Actinomycetota</taxon>
        <taxon>Actinomycetes</taxon>
        <taxon>Bifidobacteriales</taxon>
        <taxon>Bifidobacteriaceae</taxon>
        <taxon>Bifidobacterium</taxon>
    </lineage>
</organism>
<dbReference type="Proteomes" id="UP000193179">
    <property type="component" value="Chromosome"/>
</dbReference>
<dbReference type="AlphaFoldDB" id="A0AAF1A530"/>
<proteinExistence type="predicted"/>
<accession>A0AAF1A530</accession>
<dbReference type="RefSeq" id="WP_179140941.1">
    <property type="nucleotide sequence ID" value="NZ_CP133648.1"/>
</dbReference>
<gene>
    <name evidence="2" type="ORF">B0703_08340</name>
</gene>
<dbReference type="EMBL" id="CP133648">
    <property type="protein sequence ID" value="WNE86467.1"/>
    <property type="molecule type" value="Genomic_DNA"/>
</dbReference>